<keyword evidence="3" id="KW-1185">Reference proteome</keyword>
<dbReference type="EMBL" id="JBBNAF010000010">
    <property type="protein sequence ID" value="KAK9106547.1"/>
    <property type="molecule type" value="Genomic_DNA"/>
</dbReference>
<evidence type="ECO:0000313" key="2">
    <source>
        <dbReference type="EMBL" id="KAK9106547.1"/>
    </source>
</evidence>
<feature type="region of interest" description="Disordered" evidence="1">
    <location>
        <begin position="124"/>
        <end position="158"/>
    </location>
</feature>
<protein>
    <submittedName>
        <fullName evidence="2">Uncharacterized protein</fullName>
    </submittedName>
</protein>
<name>A0AAP0FEJ6_9MAGN</name>
<evidence type="ECO:0000313" key="3">
    <source>
        <dbReference type="Proteomes" id="UP001420932"/>
    </source>
</evidence>
<comment type="caution">
    <text evidence="2">The sequence shown here is derived from an EMBL/GenBank/DDBJ whole genome shotgun (WGS) entry which is preliminary data.</text>
</comment>
<dbReference type="AlphaFoldDB" id="A0AAP0FEJ6"/>
<dbReference type="Proteomes" id="UP001420932">
    <property type="component" value="Unassembled WGS sequence"/>
</dbReference>
<accession>A0AAP0FEJ6</accession>
<organism evidence="2 3">
    <name type="scientific">Stephania yunnanensis</name>
    <dbReference type="NCBI Taxonomy" id="152371"/>
    <lineage>
        <taxon>Eukaryota</taxon>
        <taxon>Viridiplantae</taxon>
        <taxon>Streptophyta</taxon>
        <taxon>Embryophyta</taxon>
        <taxon>Tracheophyta</taxon>
        <taxon>Spermatophyta</taxon>
        <taxon>Magnoliopsida</taxon>
        <taxon>Ranunculales</taxon>
        <taxon>Menispermaceae</taxon>
        <taxon>Menispermoideae</taxon>
        <taxon>Cissampelideae</taxon>
        <taxon>Stephania</taxon>
    </lineage>
</organism>
<evidence type="ECO:0000256" key="1">
    <source>
        <dbReference type="SAM" id="MobiDB-lite"/>
    </source>
</evidence>
<proteinExistence type="predicted"/>
<reference evidence="2 3" key="1">
    <citation type="submission" date="2024-01" db="EMBL/GenBank/DDBJ databases">
        <title>Genome assemblies of Stephania.</title>
        <authorList>
            <person name="Yang L."/>
        </authorList>
    </citation>
    <scope>NUCLEOTIDE SEQUENCE [LARGE SCALE GENOMIC DNA]</scope>
    <source>
        <strain evidence="2">YNDBR</strain>
        <tissue evidence="2">Leaf</tissue>
    </source>
</reference>
<sequence length="158" mass="17137">MPILCIDHGVWDVMCGALRLRRDSCILIKGVEGSWPWWGVPLHLLEVPPPRWGYGPHPPPVVSAPPPLVPPTRDPLFAAPFHVDSGTLITPSENTLSVYPSSSSRNKNAENIFSAFPVSARGVDARRSGAVDGELRAERGDDVEGGDGLKEKEKDVRA</sequence>
<gene>
    <name evidence="2" type="ORF">Syun_022558</name>
</gene>